<name>A0A2C6KIF8_9APIC</name>
<accession>A0A2C6KIF8</accession>
<dbReference type="Proteomes" id="UP000221165">
    <property type="component" value="Unassembled WGS sequence"/>
</dbReference>
<reference evidence="1 2" key="1">
    <citation type="journal article" date="2017" name="Int. J. Parasitol.">
        <title>The genome of the protozoan parasite Cystoisospora suis and a reverse vaccinology approach to identify vaccine candidates.</title>
        <authorList>
            <person name="Palmieri N."/>
            <person name="Shrestha A."/>
            <person name="Ruttkowski B."/>
            <person name="Beck T."/>
            <person name="Vogl C."/>
            <person name="Tomley F."/>
            <person name="Blake D.P."/>
            <person name="Joachim A."/>
        </authorList>
    </citation>
    <scope>NUCLEOTIDE SEQUENCE [LARGE SCALE GENOMIC DNA]</scope>
    <source>
        <strain evidence="1 2">Wien I</strain>
    </source>
</reference>
<keyword evidence="2" id="KW-1185">Reference proteome</keyword>
<dbReference type="EMBL" id="MIGC01005083">
    <property type="protein sequence ID" value="PHJ17347.1"/>
    <property type="molecule type" value="Genomic_DNA"/>
</dbReference>
<dbReference type="RefSeq" id="XP_067919070.1">
    <property type="nucleotide sequence ID" value="XM_068068952.1"/>
</dbReference>
<comment type="caution">
    <text evidence="1">The sequence shown here is derived from an EMBL/GenBank/DDBJ whole genome shotgun (WGS) entry which is preliminary data.</text>
</comment>
<organism evidence="1 2">
    <name type="scientific">Cystoisospora suis</name>
    <dbReference type="NCBI Taxonomy" id="483139"/>
    <lineage>
        <taxon>Eukaryota</taxon>
        <taxon>Sar</taxon>
        <taxon>Alveolata</taxon>
        <taxon>Apicomplexa</taxon>
        <taxon>Conoidasida</taxon>
        <taxon>Coccidia</taxon>
        <taxon>Eucoccidiorida</taxon>
        <taxon>Eimeriorina</taxon>
        <taxon>Sarcocystidae</taxon>
        <taxon>Cystoisospora</taxon>
    </lineage>
</organism>
<protein>
    <submittedName>
        <fullName evidence="1">Uncharacterized protein</fullName>
    </submittedName>
</protein>
<dbReference type="AlphaFoldDB" id="A0A2C6KIF8"/>
<proteinExistence type="predicted"/>
<evidence type="ECO:0000313" key="2">
    <source>
        <dbReference type="Proteomes" id="UP000221165"/>
    </source>
</evidence>
<dbReference type="VEuPathDB" id="ToxoDB:CSUI_008829"/>
<evidence type="ECO:0000313" key="1">
    <source>
        <dbReference type="EMBL" id="PHJ17347.1"/>
    </source>
</evidence>
<sequence length="59" mass="6251">MQVILTSCFASSPAVAGAPSLQKDWLVVQQQGITSGCVFSHCLRAVYRTRVQVALAVTG</sequence>
<gene>
    <name evidence="1" type="ORF">CSUI_008829</name>
</gene>
<dbReference type="GeneID" id="94432163"/>